<accession>A0A2U1QE85</accession>
<name>A0A2U1QE85_ARTAN</name>
<proteinExistence type="predicted"/>
<keyword evidence="3" id="KW-1133">Transmembrane helix</keyword>
<feature type="region of interest" description="Disordered" evidence="2">
    <location>
        <begin position="219"/>
        <end position="257"/>
    </location>
</feature>
<evidence type="ECO:0000256" key="3">
    <source>
        <dbReference type="SAM" id="Phobius"/>
    </source>
</evidence>
<keyword evidence="1" id="KW-0479">Metal-binding</keyword>
<feature type="transmembrane region" description="Helical" evidence="3">
    <location>
        <begin position="321"/>
        <end position="343"/>
    </location>
</feature>
<dbReference type="GO" id="GO:0003676">
    <property type="term" value="F:nucleic acid binding"/>
    <property type="evidence" value="ECO:0007669"/>
    <property type="project" value="InterPro"/>
</dbReference>
<dbReference type="PROSITE" id="PS50158">
    <property type="entry name" value="ZF_CCHC"/>
    <property type="match status" value="1"/>
</dbReference>
<dbReference type="OrthoDB" id="688231at2759"/>
<feature type="compositionally biased region" description="Low complexity" evidence="2">
    <location>
        <begin position="225"/>
        <end position="245"/>
    </location>
</feature>
<dbReference type="Pfam" id="PF14223">
    <property type="entry name" value="Retrotran_gag_2"/>
    <property type="match status" value="1"/>
</dbReference>
<dbReference type="SUPFAM" id="SSF57756">
    <property type="entry name" value="Retrovirus zinc finger-like domains"/>
    <property type="match status" value="1"/>
</dbReference>
<keyword evidence="3" id="KW-0472">Membrane</keyword>
<feature type="domain" description="CCHC-type" evidence="4">
    <location>
        <begin position="263"/>
        <end position="276"/>
    </location>
</feature>
<keyword evidence="6" id="KW-1185">Reference proteome</keyword>
<dbReference type="InterPro" id="IPR036875">
    <property type="entry name" value="Znf_CCHC_sf"/>
</dbReference>
<organism evidence="5 6">
    <name type="scientific">Artemisia annua</name>
    <name type="common">Sweet wormwood</name>
    <dbReference type="NCBI Taxonomy" id="35608"/>
    <lineage>
        <taxon>Eukaryota</taxon>
        <taxon>Viridiplantae</taxon>
        <taxon>Streptophyta</taxon>
        <taxon>Embryophyta</taxon>
        <taxon>Tracheophyta</taxon>
        <taxon>Spermatophyta</taxon>
        <taxon>Magnoliopsida</taxon>
        <taxon>eudicotyledons</taxon>
        <taxon>Gunneridae</taxon>
        <taxon>Pentapetalae</taxon>
        <taxon>asterids</taxon>
        <taxon>campanulids</taxon>
        <taxon>Asterales</taxon>
        <taxon>Asteraceae</taxon>
        <taxon>Asteroideae</taxon>
        <taxon>Anthemideae</taxon>
        <taxon>Artemisiinae</taxon>
        <taxon>Artemisia</taxon>
    </lineage>
</organism>
<evidence type="ECO:0000256" key="2">
    <source>
        <dbReference type="SAM" id="MobiDB-lite"/>
    </source>
</evidence>
<dbReference type="InterPro" id="IPR001878">
    <property type="entry name" value="Znf_CCHC"/>
</dbReference>
<evidence type="ECO:0000313" key="5">
    <source>
        <dbReference type="EMBL" id="PWA96308.1"/>
    </source>
</evidence>
<evidence type="ECO:0000313" key="6">
    <source>
        <dbReference type="Proteomes" id="UP000245207"/>
    </source>
</evidence>
<dbReference type="Proteomes" id="UP000245207">
    <property type="component" value="Unassembled WGS sequence"/>
</dbReference>
<evidence type="ECO:0000256" key="1">
    <source>
        <dbReference type="PROSITE-ProRule" id="PRU00047"/>
    </source>
</evidence>
<protein>
    <submittedName>
        <fullName evidence="5">Zinc finger, CCHC-type</fullName>
    </submittedName>
</protein>
<dbReference type="AlphaFoldDB" id="A0A2U1QE85"/>
<dbReference type="EMBL" id="PKPP01000185">
    <property type="protein sequence ID" value="PWA96308.1"/>
    <property type="molecule type" value="Genomic_DNA"/>
</dbReference>
<dbReference type="GO" id="GO:0008270">
    <property type="term" value="F:zinc ion binding"/>
    <property type="evidence" value="ECO:0007669"/>
    <property type="project" value="UniProtKB-KW"/>
</dbReference>
<keyword evidence="1" id="KW-0862">Zinc</keyword>
<keyword evidence="1" id="KW-0863">Zinc-finger</keyword>
<reference evidence="5 6" key="1">
    <citation type="journal article" date="2018" name="Mol. Plant">
        <title>The genome of Artemisia annua provides insight into the evolution of Asteraceae family and artemisinin biosynthesis.</title>
        <authorList>
            <person name="Shen Q."/>
            <person name="Zhang L."/>
            <person name="Liao Z."/>
            <person name="Wang S."/>
            <person name="Yan T."/>
            <person name="Shi P."/>
            <person name="Liu M."/>
            <person name="Fu X."/>
            <person name="Pan Q."/>
            <person name="Wang Y."/>
            <person name="Lv Z."/>
            <person name="Lu X."/>
            <person name="Zhang F."/>
            <person name="Jiang W."/>
            <person name="Ma Y."/>
            <person name="Chen M."/>
            <person name="Hao X."/>
            <person name="Li L."/>
            <person name="Tang Y."/>
            <person name="Lv G."/>
            <person name="Zhou Y."/>
            <person name="Sun X."/>
            <person name="Brodelius P.E."/>
            <person name="Rose J.K.C."/>
            <person name="Tang K."/>
        </authorList>
    </citation>
    <scope>NUCLEOTIDE SEQUENCE [LARGE SCALE GENOMIC DNA]</scope>
    <source>
        <strain evidence="6">cv. Huhao1</strain>
        <tissue evidence="5">Leaf</tissue>
    </source>
</reference>
<evidence type="ECO:0000259" key="4">
    <source>
        <dbReference type="PROSITE" id="PS50158"/>
    </source>
</evidence>
<gene>
    <name evidence="5" type="ORF">CTI12_AA040770</name>
</gene>
<keyword evidence="3" id="KW-0812">Transmembrane</keyword>
<comment type="caution">
    <text evidence="5">The sequence shown here is derived from an EMBL/GenBank/DDBJ whole genome shotgun (WGS) entry which is preliminary data.</text>
</comment>
<sequence>MPPLPVVPVPESSKSTREPPLKVVLALACPRLWDEKMQSQGAEQKFYHLDLPEAPAANAIAAVRNAYTRRCNEQQEVACLMLASMIPELQKNLENLAAFDMLRELKVMFEQQAEHELFDMVKSFHACKQEEGQSVSIYVMKMKDYLDQMDRLGYPMPQILGVSLILTSLSKDYDQFVQIYNMHSMGKTIAQLHNMLKLAEKGMPKKAPLVLAINQGRIQKKNKGKPQAPGKGQGNGKAKLAYAPKPKIPPPAKKEHPTKDTVCHHCGVVGHWRRNCAAYLEGLRKNKASGASTSGIFTIELLDKQFVWAIWFHKATLALPFYVFIGSVWSPVMAFVMTVWWFLDGMGYVILLICGMGHDFC</sequence>